<evidence type="ECO:0000313" key="2">
    <source>
        <dbReference type="EMBL" id="EIW76076.1"/>
    </source>
</evidence>
<protein>
    <submittedName>
        <fullName evidence="2">Uncharacterized protein</fullName>
    </submittedName>
</protein>
<gene>
    <name evidence="2" type="ORF">CONPUDRAFT_169264</name>
</gene>
<accession>A0A5M3MAR9</accession>
<comment type="caution">
    <text evidence="2">The sequence shown here is derived from an EMBL/GenBank/DDBJ whole genome shotgun (WGS) entry which is preliminary data.</text>
</comment>
<dbReference type="RefSeq" id="XP_007774055.1">
    <property type="nucleotide sequence ID" value="XM_007775865.1"/>
</dbReference>
<evidence type="ECO:0000313" key="3">
    <source>
        <dbReference type="Proteomes" id="UP000053558"/>
    </source>
</evidence>
<feature type="region of interest" description="Disordered" evidence="1">
    <location>
        <begin position="154"/>
        <end position="213"/>
    </location>
</feature>
<reference evidence="3" key="1">
    <citation type="journal article" date="2012" name="Science">
        <title>The Paleozoic origin of enzymatic lignin decomposition reconstructed from 31 fungal genomes.</title>
        <authorList>
            <person name="Floudas D."/>
            <person name="Binder M."/>
            <person name="Riley R."/>
            <person name="Barry K."/>
            <person name="Blanchette R.A."/>
            <person name="Henrissat B."/>
            <person name="Martinez A.T."/>
            <person name="Otillar R."/>
            <person name="Spatafora J.W."/>
            <person name="Yadav J.S."/>
            <person name="Aerts A."/>
            <person name="Benoit I."/>
            <person name="Boyd A."/>
            <person name="Carlson A."/>
            <person name="Copeland A."/>
            <person name="Coutinho P.M."/>
            <person name="de Vries R.P."/>
            <person name="Ferreira P."/>
            <person name="Findley K."/>
            <person name="Foster B."/>
            <person name="Gaskell J."/>
            <person name="Glotzer D."/>
            <person name="Gorecki P."/>
            <person name="Heitman J."/>
            <person name="Hesse C."/>
            <person name="Hori C."/>
            <person name="Igarashi K."/>
            <person name="Jurgens J.A."/>
            <person name="Kallen N."/>
            <person name="Kersten P."/>
            <person name="Kohler A."/>
            <person name="Kuees U."/>
            <person name="Kumar T.K.A."/>
            <person name="Kuo A."/>
            <person name="LaButti K."/>
            <person name="Larrondo L.F."/>
            <person name="Lindquist E."/>
            <person name="Ling A."/>
            <person name="Lombard V."/>
            <person name="Lucas S."/>
            <person name="Lundell T."/>
            <person name="Martin R."/>
            <person name="McLaughlin D.J."/>
            <person name="Morgenstern I."/>
            <person name="Morin E."/>
            <person name="Murat C."/>
            <person name="Nagy L.G."/>
            <person name="Nolan M."/>
            <person name="Ohm R.A."/>
            <person name="Patyshakuliyeva A."/>
            <person name="Rokas A."/>
            <person name="Ruiz-Duenas F.J."/>
            <person name="Sabat G."/>
            <person name="Salamov A."/>
            <person name="Samejima M."/>
            <person name="Schmutz J."/>
            <person name="Slot J.C."/>
            <person name="St John F."/>
            <person name="Stenlid J."/>
            <person name="Sun H."/>
            <person name="Sun S."/>
            <person name="Syed K."/>
            <person name="Tsang A."/>
            <person name="Wiebenga A."/>
            <person name="Young D."/>
            <person name="Pisabarro A."/>
            <person name="Eastwood D.C."/>
            <person name="Martin F."/>
            <person name="Cullen D."/>
            <person name="Grigoriev I.V."/>
            <person name="Hibbett D.S."/>
        </authorList>
    </citation>
    <scope>NUCLEOTIDE SEQUENCE [LARGE SCALE GENOMIC DNA]</scope>
    <source>
        <strain evidence="3">RWD-64-598 SS2</strain>
    </source>
</reference>
<feature type="compositionally biased region" description="Acidic residues" evidence="1">
    <location>
        <begin position="117"/>
        <end position="141"/>
    </location>
</feature>
<organism evidence="2 3">
    <name type="scientific">Coniophora puteana (strain RWD-64-598)</name>
    <name type="common">Brown rot fungus</name>
    <dbReference type="NCBI Taxonomy" id="741705"/>
    <lineage>
        <taxon>Eukaryota</taxon>
        <taxon>Fungi</taxon>
        <taxon>Dikarya</taxon>
        <taxon>Basidiomycota</taxon>
        <taxon>Agaricomycotina</taxon>
        <taxon>Agaricomycetes</taxon>
        <taxon>Agaricomycetidae</taxon>
        <taxon>Boletales</taxon>
        <taxon>Coniophorineae</taxon>
        <taxon>Coniophoraceae</taxon>
        <taxon>Coniophora</taxon>
    </lineage>
</organism>
<dbReference type="KEGG" id="cput:CONPUDRAFT_169264"/>
<dbReference type="AlphaFoldDB" id="A0A5M3MAR9"/>
<name>A0A5M3MAR9_CONPW</name>
<feature type="region of interest" description="Disordered" evidence="1">
    <location>
        <begin position="86"/>
        <end position="142"/>
    </location>
</feature>
<evidence type="ECO:0000256" key="1">
    <source>
        <dbReference type="SAM" id="MobiDB-lite"/>
    </source>
</evidence>
<dbReference type="GeneID" id="19206182"/>
<dbReference type="EMBL" id="JH711587">
    <property type="protein sequence ID" value="EIW76076.1"/>
    <property type="molecule type" value="Genomic_DNA"/>
</dbReference>
<dbReference type="Proteomes" id="UP000053558">
    <property type="component" value="Unassembled WGS sequence"/>
</dbReference>
<keyword evidence="3" id="KW-1185">Reference proteome</keyword>
<feature type="compositionally biased region" description="Low complexity" evidence="1">
    <location>
        <begin position="182"/>
        <end position="196"/>
    </location>
</feature>
<feature type="compositionally biased region" description="Low complexity" evidence="1">
    <location>
        <begin position="154"/>
        <end position="171"/>
    </location>
</feature>
<proteinExistence type="predicted"/>
<sequence>MFLIDHDGKVTADHDAIHIAGQSEFSMPSGKDPLPSFVQHTSADSVKETLSSLASFASSTSSMSIMSSGSFVNLLDLFPMPPTNCPRIPNAGRRPAKRSELIDSDDSDSESCYSAGGDEDEDGGVDSDESFEAGSISDDESCCSTASTATATSAWTSASTTTSGASSMTSAGPEDEECDVRSASCPSSSKSGCSLSTTEERGDAHVHSGSPIGQYVEGIESGCC</sequence>